<name>A0A835ZMN8_SHEEP</name>
<dbReference type="EMBL" id="JAEMGP010000021">
    <property type="protein sequence ID" value="KAG5196363.1"/>
    <property type="molecule type" value="Genomic_DNA"/>
</dbReference>
<evidence type="ECO:0000313" key="2">
    <source>
        <dbReference type="Proteomes" id="UP000664991"/>
    </source>
</evidence>
<comment type="caution">
    <text evidence="1">The sequence shown here is derived from an EMBL/GenBank/DDBJ whole genome shotgun (WGS) entry which is preliminary data.</text>
</comment>
<dbReference type="Proteomes" id="UP000664991">
    <property type="component" value="Chromosome 21"/>
</dbReference>
<evidence type="ECO:0000313" key="1">
    <source>
        <dbReference type="EMBL" id="KAG5196363.1"/>
    </source>
</evidence>
<sequence>MALFPTFFQRESFEYLALLQQDARRTWEAWPYLGAVISTRPHAGLQVKVKTDESLRLKRLMFSLQIQMPSWVIISRYTLGTRSPLQRPDIDCPYGPEI</sequence>
<organism evidence="1 2">
    <name type="scientific">Ovis aries</name>
    <name type="common">Sheep</name>
    <dbReference type="NCBI Taxonomy" id="9940"/>
    <lineage>
        <taxon>Eukaryota</taxon>
        <taxon>Metazoa</taxon>
        <taxon>Chordata</taxon>
        <taxon>Craniata</taxon>
        <taxon>Vertebrata</taxon>
        <taxon>Euteleostomi</taxon>
        <taxon>Mammalia</taxon>
        <taxon>Eutheria</taxon>
        <taxon>Laurasiatheria</taxon>
        <taxon>Artiodactyla</taxon>
        <taxon>Ruminantia</taxon>
        <taxon>Pecora</taxon>
        <taxon>Bovidae</taxon>
        <taxon>Caprinae</taxon>
        <taxon>Ovis</taxon>
    </lineage>
</organism>
<dbReference type="AlphaFoldDB" id="A0A835ZMN8"/>
<reference evidence="1 2" key="1">
    <citation type="submission" date="2020-12" db="EMBL/GenBank/DDBJ databases">
        <title>De novo assembly of Tibetan sheep genome.</title>
        <authorList>
            <person name="Li X."/>
        </authorList>
    </citation>
    <scope>NUCLEOTIDE SEQUENCE [LARGE SCALE GENOMIC DNA]</scope>
    <source>
        <tissue evidence="1">Heart</tissue>
    </source>
</reference>
<gene>
    <name evidence="1" type="ORF">JEQ12_011049</name>
</gene>
<accession>A0A835ZMN8</accession>
<proteinExistence type="predicted"/>
<protein>
    <submittedName>
        <fullName evidence="1">Uncharacterized protein</fullName>
    </submittedName>
</protein>